<evidence type="ECO:0000313" key="2">
    <source>
        <dbReference type="Proteomes" id="UP000012960"/>
    </source>
</evidence>
<dbReference type="Proteomes" id="UP000012960">
    <property type="component" value="Unplaced"/>
</dbReference>
<accession>A0A804K0X2</accession>
<keyword evidence="2" id="KW-1185">Reference proteome</keyword>
<sequence length="19" mass="2106">MFQTRASAKPEISIEGKVN</sequence>
<name>A0A804K0X2_MUSAM</name>
<dbReference type="EnsemblPlants" id="Ma07_t28400.1">
    <property type="protein sequence ID" value="Ma07_p28400.1"/>
    <property type="gene ID" value="Ma07_g28400"/>
</dbReference>
<dbReference type="InParanoid" id="A0A804K0X2"/>
<protein>
    <submittedName>
        <fullName evidence="1">Uncharacterized protein</fullName>
    </submittedName>
</protein>
<dbReference type="AlphaFoldDB" id="A0A804K0X2"/>
<organism evidence="1 2">
    <name type="scientific">Musa acuminata subsp. malaccensis</name>
    <name type="common">Wild banana</name>
    <name type="synonym">Musa malaccensis</name>
    <dbReference type="NCBI Taxonomy" id="214687"/>
    <lineage>
        <taxon>Eukaryota</taxon>
        <taxon>Viridiplantae</taxon>
        <taxon>Streptophyta</taxon>
        <taxon>Embryophyta</taxon>
        <taxon>Tracheophyta</taxon>
        <taxon>Spermatophyta</taxon>
        <taxon>Magnoliopsida</taxon>
        <taxon>Liliopsida</taxon>
        <taxon>Zingiberales</taxon>
        <taxon>Musaceae</taxon>
        <taxon>Musa</taxon>
    </lineage>
</organism>
<proteinExistence type="predicted"/>
<evidence type="ECO:0000313" key="1">
    <source>
        <dbReference type="EnsemblPlants" id="Ma07_p28400.1"/>
    </source>
</evidence>
<dbReference type="Gramene" id="Ma07_t28400.1">
    <property type="protein sequence ID" value="Ma07_p28400.1"/>
    <property type="gene ID" value="Ma07_g28400"/>
</dbReference>
<reference evidence="1" key="1">
    <citation type="submission" date="2021-05" db="UniProtKB">
        <authorList>
            <consortium name="EnsemblPlants"/>
        </authorList>
    </citation>
    <scope>IDENTIFICATION</scope>
    <source>
        <strain evidence="1">subsp. malaccensis</strain>
    </source>
</reference>